<organism evidence="7 8">
    <name type="scientific">Caenorhabditis elegans</name>
    <dbReference type="NCBI Taxonomy" id="6239"/>
    <lineage>
        <taxon>Eukaryota</taxon>
        <taxon>Metazoa</taxon>
        <taxon>Ecdysozoa</taxon>
        <taxon>Nematoda</taxon>
        <taxon>Chromadorea</taxon>
        <taxon>Rhabditida</taxon>
        <taxon>Rhabditina</taxon>
        <taxon>Rhabditomorpha</taxon>
        <taxon>Rhabditoidea</taxon>
        <taxon>Rhabditidae</taxon>
        <taxon>Peloderinae</taxon>
        <taxon>Caenorhabditis</taxon>
    </lineage>
</organism>
<dbReference type="HOGENOM" id="CLU_089831_0_0_1"/>
<keyword evidence="10" id="KW-1267">Proteomics identification</keyword>
<evidence type="ECO:0000313" key="7">
    <source>
        <dbReference type="EMBL" id="CCD73136.1"/>
    </source>
</evidence>
<proteinExistence type="evidence at protein level"/>
<name>Q5W7E3_CAEEL</name>
<dbReference type="CTD" id="177092"/>
<comment type="pathway">
    <text evidence="1 5">Glycan biosynthesis; glycogen metabolism.</text>
</comment>
<keyword evidence="5" id="KW-1003">Cell membrane</keyword>
<dbReference type="Pfam" id="PF00723">
    <property type="entry name" value="Glyco_hydro_15"/>
    <property type="match status" value="1"/>
</dbReference>
<feature type="domain" description="GH15-like" evidence="6">
    <location>
        <begin position="62"/>
        <end position="243"/>
    </location>
</feature>
<evidence type="ECO:0000259" key="6">
    <source>
        <dbReference type="Pfam" id="PF00723"/>
    </source>
</evidence>
<keyword evidence="5" id="KW-0636">Prenylation</keyword>
<dbReference type="GO" id="GO:0005516">
    <property type="term" value="F:calmodulin binding"/>
    <property type="evidence" value="ECO:0007669"/>
    <property type="project" value="UniProtKB-KW"/>
</dbReference>
<keyword evidence="5" id="KW-0472">Membrane</keyword>
<evidence type="ECO:0007829" key="10">
    <source>
        <dbReference type="PeptideAtlas" id="Q5W7E3"/>
    </source>
</evidence>
<dbReference type="KEGG" id="cel:CELE_Y67D8A.2"/>
<dbReference type="UniPathway" id="UPA00163"/>
<dbReference type="RefSeq" id="NP_001023555.1">
    <property type="nucleotide sequence ID" value="NM_001028384.4"/>
</dbReference>
<dbReference type="AGR" id="WB:WBGene00022059"/>
<dbReference type="InterPro" id="IPR008734">
    <property type="entry name" value="PHK_A/B_su"/>
</dbReference>
<dbReference type="GO" id="GO:0005977">
    <property type="term" value="P:glycogen metabolic process"/>
    <property type="evidence" value="ECO:0007669"/>
    <property type="project" value="UniProtKB-UniPathway"/>
</dbReference>
<evidence type="ECO:0000256" key="4">
    <source>
        <dbReference type="ARBA" id="ARBA00022860"/>
    </source>
</evidence>
<sequence>MPSRNDGPALLKRRSAKPFAGNLRLRRLTKAYLEPLDDNNKEMSPTVAKIDQIYDLTQELIVQCQSVTSGLFPRYSKDRDVGYVKDSIYCAMACWACSVAYKRLDDDRGRQTELRQTAVKTMRGILFSWMQQSKNLDAFKSQNSSEFALHARFDLSSGMGLETPNDDLHYGHLQMDLVALYLLTLVQMISAGCKVIYTHHEVNFIQNLVFYIERTYRTPDFGMWERGTRYNNGKPELHASSLGSF</sequence>
<comment type="function">
    <text evidence="5">Phosphorylase b kinase catalyzes the phosphorylation of serine in certain substrates, including troponin I.</text>
</comment>
<evidence type="ECO:0000256" key="5">
    <source>
        <dbReference type="RuleBase" id="RU364123"/>
    </source>
</evidence>
<dbReference type="InterPro" id="IPR008928">
    <property type="entry name" value="6-hairpin_glycosidase_sf"/>
</dbReference>
<dbReference type="UCSC" id="Y67D8A.2a.2">
    <property type="organism name" value="c. elegans"/>
</dbReference>
<evidence type="ECO:0000256" key="3">
    <source>
        <dbReference type="ARBA" id="ARBA00022600"/>
    </source>
</evidence>
<dbReference type="Bgee" id="WBGene00022059">
    <property type="expression patterns" value="Expressed in larva and 4 other cell types or tissues"/>
</dbReference>
<keyword evidence="3 5" id="KW-0321">Glycogen metabolism</keyword>
<gene>
    <name evidence="7" type="ORF">CELE_Y67D8A.2</name>
    <name evidence="7 9" type="ORF">Y67D8A.2</name>
</gene>
<protein>
    <recommendedName>
        <fullName evidence="5">Phosphorylase b kinase regulatory subunit</fullName>
    </recommendedName>
</protein>
<accession>Q5W7E3</accession>
<dbReference type="GO" id="GO:0005886">
    <property type="term" value="C:plasma membrane"/>
    <property type="evidence" value="ECO:0007669"/>
    <property type="project" value="UniProtKB-SubCell"/>
</dbReference>
<dbReference type="GeneID" id="177092"/>
<dbReference type="EMBL" id="BX284604">
    <property type="protein sequence ID" value="CCD73136.1"/>
    <property type="molecule type" value="Genomic_DNA"/>
</dbReference>
<evidence type="ECO:0000313" key="8">
    <source>
        <dbReference type="Proteomes" id="UP000001940"/>
    </source>
</evidence>
<dbReference type="ExpressionAtlas" id="Q5W7E3">
    <property type="expression patterns" value="baseline and differential"/>
</dbReference>
<keyword evidence="8" id="KW-1185">Reference proteome</keyword>
<keyword evidence="5" id="KW-0449">Lipoprotein</keyword>
<dbReference type="OrthoDB" id="5971574at2759"/>
<dbReference type="SMR" id="Q5W7E3"/>
<dbReference type="PeptideAtlas" id="Q5W7E3"/>
<dbReference type="PANTHER" id="PTHR10749:SF8">
    <property type="entry name" value="PHOSPHORYLASE B KINASE REGULATORY SUBUNIT BETA"/>
    <property type="match status" value="1"/>
</dbReference>
<dbReference type="PANTHER" id="PTHR10749">
    <property type="entry name" value="PHOSPHORYLASE B KINASE REGULATORY SUBUNIT"/>
    <property type="match status" value="1"/>
</dbReference>
<dbReference type="AlphaFoldDB" id="Q5W7E3"/>
<dbReference type="Proteomes" id="UP000001940">
    <property type="component" value="Chromosome IV"/>
</dbReference>
<evidence type="ECO:0000313" key="9">
    <source>
        <dbReference type="WormBase" id="Y67D8A.2c"/>
    </source>
</evidence>
<dbReference type="InterPro" id="IPR011613">
    <property type="entry name" value="GH15-like"/>
</dbReference>
<evidence type="ECO:0000256" key="2">
    <source>
        <dbReference type="ARBA" id="ARBA00007128"/>
    </source>
</evidence>
<evidence type="ECO:0000256" key="1">
    <source>
        <dbReference type="ARBA" id="ARBA00005131"/>
    </source>
</evidence>
<dbReference type="SUPFAM" id="SSF48208">
    <property type="entry name" value="Six-hairpin glycosidases"/>
    <property type="match status" value="1"/>
</dbReference>
<comment type="similarity">
    <text evidence="2 5">Belongs to the phosphorylase b kinase regulatory chain family.</text>
</comment>
<keyword evidence="4 5" id="KW-0112">Calmodulin-binding</keyword>
<comment type="subcellular location">
    <subcellularLocation>
        <location evidence="5">Cell membrane</location>
        <topology evidence="5">Lipid-anchor</topology>
        <orientation evidence="5">Cytoplasmic side</orientation>
    </subcellularLocation>
</comment>
<keyword evidence="5" id="KW-0119">Carbohydrate metabolism</keyword>
<reference evidence="7 8" key="1">
    <citation type="journal article" date="1998" name="Science">
        <title>Genome sequence of the nematode C. elegans: a platform for investigating biology.</title>
        <authorList>
            <consortium name="The C. elegans sequencing consortium"/>
            <person name="Sulson J.E."/>
            <person name="Waterston R."/>
        </authorList>
    </citation>
    <scope>NUCLEOTIDE SEQUENCE [LARGE SCALE GENOMIC DNA]</scope>
    <source>
        <strain evidence="7 8">Bristol N2</strain>
    </source>
</reference>
<dbReference type="WormBase" id="Y67D8A.2c">
    <property type="protein sequence ID" value="CE37733"/>
    <property type="gene ID" value="WBGene00022059"/>
</dbReference>